<dbReference type="GO" id="GO:1902600">
    <property type="term" value="P:proton transmembrane transport"/>
    <property type="evidence" value="ECO:0007669"/>
    <property type="project" value="InterPro"/>
</dbReference>
<reference evidence="9 10" key="1">
    <citation type="submission" date="2020-08" db="EMBL/GenBank/DDBJ databases">
        <title>Genomic Encyclopedia of Type Strains, Phase IV (KMG-IV): sequencing the most valuable type-strain genomes for metagenomic binning, comparative biology and taxonomic classification.</title>
        <authorList>
            <person name="Goeker M."/>
        </authorList>
    </citation>
    <scope>NUCLEOTIDE SEQUENCE [LARGE SCALE GENOMIC DNA]</scope>
    <source>
        <strain evidence="9 10">DSM 27026</strain>
    </source>
</reference>
<dbReference type="EMBL" id="JACHFJ010000010">
    <property type="protein sequence ID" value="MBB5373940.1"/>
    <property type="molecule type" value="Genomic_DNA"/>
</dbReference>
<proteinExistence type="predicted"/>
<name>A0A840VRF4_9PROT</name>
<dbReference type="PANTHER" id="PTHR32468">
    <property type="entry name" value="CATION/H + ANTIPORTER"/>
    <property type="match status" value="1"/>
</dbReference>
<dbReference type="Pfam" id="PF00999">
    <property type="entry name" value="Na_H_Exchanger"/>
    <property type="match status" value="1"/>
</dbReference>
<evidence type="ECO:0000313" key="10">
    <source>
        <dbReference type="Proteomes" id="UP000553706"/>
    </source>
</evidence>
<accession>A0A840VRF4</accession>
<dbReference type="Gene3D" id="1.20.1530.20">
    <property type="match status" value="1"/>
</dbReference>
<evidence type="ECO:0000256" key="6">
    <source>
        <dbReference type="ARBA" id="ARBA00023136"/>
    </source>
</evidence>
<evidence type="ECO:0000256" key="7">
    <source>
        <dbReference type="SAM" id="Phobius"/>
    </source>
</evidence>
<feature type="transmembrane region" description="Helical" evidence="7">
    <location>
        <begin position="358"/>
        <end position="383"/>
    </location>
</feature>
<feature type="transmembrane region" description="Helical" evidence="7">
    <location>
        <begin position="69"/>
        <end position="91"/>
    </location>
</feature>
<keyword evidence="2" id="KW-0813">Transport</keyword>
<evidence type="ECO:0000256" key="4">
    <source>
        <dbReference type="ARBA" id="ARBA00022989"/>
    </source>
</evidence>
<dbReference type="AlphaFoldDB" id="A0A840VRF4"/>
<gene>
    <name evidence="9" type="ORF">HNP71_002207</name>
</gene>
<evidence type="ECO:0000256" key="1">
    <source>
        <dbReference type="ARBA" id="ARBA00004141"/>
    </source>
</evidence>
<dbReference type="PANTHER" id="PTHR32468:SF0">
    <property type="entry name" value="K(+)_H(+) ANTIPORTER 1"/>
    <property type="match status" value="1"/>
</dbReference>
<keyword evidence="3 7" id="KW-0812">Transmembrane</keyword>
<dbReference type="Proteomes" id="UP000553706">
    <property type="component" value="Unassembled WGS sequence"/>
</dbReference>
<evidence type="ECO:0000259" key="8">
    <source>
        <dbReference type="Pfam" id="PF00999"/>
    </source>
</evidence>
<dbReference type="GO" id="GO:0015297">
    <property type="term" value="F:antiporter activity"/>
    <property type="evidence" value="ECO:0007669"/>
    <property type="project" value="InterPro"/>
</dbReference>
<organism evidence="9 10">
    <name type="scientific">Acidocella aromatica</name>
    <dbReference type="NCBI Taxonomy" id="1303579"/>
    <lineage>
        <taxon>Bacteria</taxon>
        <taxon>Pseudomonadati</taxon>
        <taxon>Pseudomonadota</taxon>
        <taxon>Alphaproteobacteria</taxon>
        <taxon>Acetobacterales</taxon>
        <taxon>Acidocellaceae</taxon>
        <taxon>Acidocella</taxon>
    </lineage>
</organism>
<dbReference type="GO" id="GO:0016020">
    <property type="term" value="C:membrane"/>
    <property type="evidence" value="ECO:0007669"/>
    <property type="project" value="UniProtKB-SubCell"/>
</dbReference>
<feature type="transmembrane region" description="Helical" evidence="7">
    <location>
        <begin position="252"/>
        <end position="280"/>
    </location>
</feature>
<evidence type="ECO:0000256" key="3">
    <source>
        <dbReference type="ARBA" id="ARBA00022692"/>
    </source>
</evidence>
<comment type="subcellular location">
    <subcellularLocation>
        <location evidence="1">Membrane</location>
        <topology evidence="1">Multi-pass membrane protein</topology>
    </subcellularLocation>
</comment>
<feature type="transmembrane region" description="Helical" evidence="7">
    <location>
        <begin position="213"/>
        <end position="231"/>
    </location>
</feature>
<feature type="transmembrane region" description="Helical" evidence="7">
    <location>
        <begin position="145"/>
        <end position="168"/>
    </location>
</feature>
<feature type="domain" description="Cation/H+ exchanger transmembrane" evidence="8">
    <location>
        <begin position="30"/>
        <end position="417"/>
    </location>
</feature>
<feature type="transmembrane region" description="Helical" evidence="7">
    <location>
        <begin position="45"/>
        <end position="63"/>
    </location>
</feature>
<keyword evidence="4 7" id="KW-1133">Transmembrane helix</keyword>
<sequence length="430" mass="45576">MPAHLITSPQRTEMLLVAVLVQMIIMIGAARAMNHVFRRFGQPGVVGEIVAGLLLGPSLFGHFCPGLSAAIFGATASPAIAVLSQLGLILLMFQIGMSFEFRQLREARASKALLPLAVVSVSVPFGLGLWLGHLSAPVFAASMPVNVYALFCGVAMAITAVPILGRILTEYGMSKHEIGVLAISVAALNDVAGWLLLAFVSAVATASFSPAHMALQLGGVFAFVLLCVFVLRPGARWLLRAFPVKHNEVPPTLMAIVLVSVFALGICTFKLGIFGIFGGFVGGLLVHHDHAFAAAWRRQVGSFVLICLLPVFFTYSGLHTNLLGLSSGSDWLWLLAFLLAAVLGKIAPVVLVSRASGYGAHAAMLLGVLMNTRALMELIVLNIGLETGFLPQKVFTMLVIMAVVTTIMAGPALKLLLPRLGLDVPRQIDA</sequence>
<dbReference type="InterPro" id="IPR006153">
    <property type="entry name" value="Cation/H_exchanger_TM"/>
</dbReference>
<keyword evidence="5" id="KW-0406">Ion transport</keyword>
<evidence type="ECO:0000313" key="9">
    <source>
        <dbReference type="EMBL" id="MBB5373940.1"/>
    </source>
</evidence>
<evidence type="ECO:0000256" key="5">
    <source>
        <dbReference type="ARBA" id="ARBA00023065"/>
    </source>
</evidence>
<feature type="transmembrane region" description="Helical" evidence="7">
    <location>
        <begin position="180"/>
        <end position="207"/>
    </location>
</feature>
<feature type="transmembrane region" description="Helical" evidence="7">
    <location>
        <begin position="14"/>
        <end position="33"/>
    </location>
</feature>
<dbReference type="RefSeq" id="WP_183266952.1">
    <property type="nucleotide sequence ID" value="NZ_JACHFJ010000010.1"/>
</dbReference>
<feature type="transmembrane region" description="Helical" evidence="7">
    <location>
        <begin position="300"/>
        <end position="319"/>
    </location>
</feature>
<feature type="transmembrane region" description="Helical" evidence="7">
    <location>
        <begin position="331"/>
        <end position="352"/>
    </location>
</feature>
<dbReference type="InterPro" id="IPR038770">
    <property type="entry name" value="Na+/solute_symporter_sf"/>
</dbReference>
<keyword evidence="6 7" id="KW-0472">Membrane</keyword>
<keyword evidence="10" id="KW-1185">Reference proteome</keyword>
<feature type="transmembrane region" description="Helical" evidence="7">
    <location>
        <begin position="112"/>
        <end position="133"/>
    </location>
</feature>
<protein>
    <submittedName>
        <fullName evidence="9">Kef-type K+ transport system membrane component KefB</fullName>
    </submittedName>
</protein>
<dbReference type="InterPro" id="IPR050794">
    <property type="entry name" value="CPA2_transporter"/>
</dbReference>
<feature type="transmembrane region" description="Helical" evidence="7">
    <location>
        <begin position="395"/>
        <end position="417"/>
    </location>
</feature>
<comment type="caution">
    <text evidence="9">The sequence shown here is derived from an EMBL/GenBank/DDBJ whole genome shotgun (WGS) entry which is preliminary data.</text>
</comment>
<evidence type="ECO:0000256" key="2">
    <source>
        <dbReference type="ARBA" id="ARBA00022448"/>
    </source>
</evidence>